<name>A0A292YKI2_9BACL</name>
<accession>A0A292YKI2</accession>
<evidence type="ECO:0000313" key="2">
    <source>
        <dbReference type="Proteomes" id="UP000217785"/>
    </source>
</evidence>
<dbReference type="Proteomes" id="UP000217785">
    <property type="component" value="Unassembled WGS sequence"/>
</dbReference>
<sequence length="134" mass="14000">MGSLEVVLGKRVAKPLFKNADDIGGAGSNVVKGSDNVAEGTGKFAPDENGFYGTKGLGGSHTRNLPGGDNAAQDLMKELTQGATKIEQKGNVTIAHMPDGQRVVYRPISSSDGTPVVEIHGKGAIKEQKIHFVD</sequence>
<evidence type="ECO:0000313" key="1">
    <source>
        <dbReference type="EMBL" id="GAX88995.1"/>
    </source>
</evidence>
<protein>
    <submittedName>
        <fullName evidence="1">Uncharacterized protein</fullName>
    </submittedName>
</protein>
<organism evidence="1 2">
    <name type="scientific">Effusibacillus lacus</name>
    <dbReference type="NCBI Taxonomy" id="1348429"/>
    <lineage>
        <taxon>Bacteria</taxon>
        <taxon>Bacillati</taxon>
        <taxon>Bacillota</taxon>
        <taxon>Bacilli</taxon>
        <taxon>Bacillales</taxon>
        <taxon>Alicyclobacillaceae</taxon>
        <taxon>Effusibacillus</taxon>
    </lineage>
</organism>
<comment type="caution">
    <text evidence="1">The sequence shown here is derived from an EMBL/GenBank/DDBJ whole genome shotgun (WGS) entry which is preliminary data.</text>
</comment>
<reference evidence="2" key="1">
    <citation type="submission" date="2017-07" db="EMBL/GenBank/DDBJ databases">
        <title>Draft genome sequence of Effusibacillus lacus strain skLN1.</title>
        <authorList>
            <person name="Watanabe M."/>
            <person name="Kojima H."/>
            <person name="Fukui M."/>
        </authorList>
    </citation>
    <scope>NUCLEOTIDE SEQUENCE [LARGE SCALE GENOMIC DNA]</scope>
    <source>
        <strain evidence="2">skLN1</strain>
    </source>
</reference>
<dbReference type="EMBL" id="BDUF01000011">
    <property type="protein sequence ID" value="GAX88995.1"/>
    <property type="molecule type" value="Genomic_DNA"/>
</dbReference>
<keyword evidence="2" id="KW-1185">Reference proteome</keyword>
<dbReference type="AlphaFoldDB" id="A0A292YKI2"/>
<proteinExistence type="predicted"/>
<gene>
    <name evidence="1" type="ORF">EFBL_0609</name>
</gene>